<organism evidence="2 3">
    <name type="scientific">Mycena pura</name>
    <dbReference type="NCBI Taxonomy" id="153505"/>
    <lineage>
        <taxon>Eukaryota</taxon>
        <taxon>Fungi</taxon>
        <taxon>Dikarya</taxon>
        <taxon>Basidiomycota</taxon>
        <taxon>Agaricomycotina</taxon>
        <taxon>Agaricomycetes</taxon>
        <taxon>Agaricomycetidae</taxon>
        <taxon>Agaricales</taxon>
        <taxon>Marasmiineae</taxon>
        <taxon>Mycenaceae</taxon>
        <taxon>Mycena</taxon>
    </lineage>
</organism>
<dbReference type="Proteomes" id="UP001219525">
    <property type="component" value="Unassembled WGS sequence"/>
</dbReference>
<proteinExistence type="predicted"/>
<feature type="region of interest" description="Disordered" evidence="1">
    <location>
        <begin position="92"/>
        <end position="120"/>
    </location>
</feature>
<protein>
    <submittedName>
        <fullName evidence="2">Uncharacterized protein</fullName>
    </submittedName>
</protein>
<keyword evidence="3" id="KW-1185">Reference proteome</keyword>
<accession>A0AAD7E5P8</accession>
<gene>
    <name evidence="2" type="ORF">GGX14DRAFT_384302</name>
</gene>
<feature type="region of interest" description="Disordered" evidence="1">
    <location>
        <begin position="1"/>
        <end position="26"/>
    </location>
</feature>
<comment type="caution">
    <text evidence="2">The sequence shown here is derived from an EMBL/GenBank/DDBJ whole genome shotgun (WGS) entry which is preliminary data.</text>
</comment>
<evidence type="ECO:0000256" key="1">
    <source>
        <dbReference type="SAM" id="MobiDB-lite"/>
    </source>
</evidence>
<dbReference type="EMBL" id="JARJCW010000001">
    <property type="protein sequence ID" value="KAJ7230345.1"/>
    <property type="molecule type" value="Genomic_DNA"/>
</dbReference>
<name>A0AAD7E5P8_9AGAR</name>
<evidence type="ECO:0000313" key="3">
    <source>
        <dbReference type="Proteomes" id="UP001219525"/>
    </source>
</evidence>
<reference evidence="2" key="1">
    <citation type="submission" date="2023-03" db="EMBL/GenBank/DDBJ databases">
        <title>Massive genome expansion in bonnet fungi (Mycena s.s.) driven by repeated elements and novel gene families across ecological guilds.</title>
        <authorList>
            <consortium name="Lawrence Berkeley National Laboratory"/>
            <person name="Harder C.B."/>
            <person name="Miyauchi S."/>
            <person name="Viragh M."/>
            <person name="Kuo A."/>
            <person name="Thoen E."/>
            <person name="Andreopoulos B."/>
            <person name="Lu D."/>
            <person name="Skrede I."/>
            <person name="Drula E."/>
            <person name="Henrissat B."/>
            <person name="Morin E."/>
            <person name="Kohler A."/>
            <person name="Barry K."/>
            <person name="LaButti K."/>
            <person name="Morin E."/>
            <person name="Salamov A."/>
            <person name="Lipzen A."/>
            <person name="Mereny Z."/>
            <person name="Hegedus B."/>
            <person name="Baldrian P."/>
            <person name="Stursova M."/>
            <person name="Weitz H."/>
            <person name="Taylor A."/>
            <person name="Grigoriev I.V."/>
            <person name="Nagy L.G."/>
            <person name="Martin F."/>
            <person name="Kauserud H."/>
        </authorList>
    </citation>
    <scope>NUCLEOTIDE SEQUENCE</scope>
    <source>
        <strain evidence="2">9144</strain>
    </source>
</reference>
<feature type="compositionally biased region" description="Polar residues" evidence="1">
    <location>
        <begin position="1"/>
        <end position="20"/>
    </location>
</feature>
<sequence length="120" mass="13355">MYPTRLQRSFPSLSLPTGDTPTPGAYFNRDLQKKRRHSTCIHCKHIKELTQGWRAGAGQLEACEGTQQGERASAGVHRKRVEELAQRRRADVDGIDTGLDTPITTTNTFSNESSLSTEPE</sequence>
<dbReference type="AlphaFoldDB" id="A0AAD7E5P8"/>
<feature type="compositionally biased region" description="Polar residues" evidence="1">
    <location>
        <begin position="102"/>
        <end position="120"/>
    </location>
</feature>
<evidence type="ECO:0000313" key="2">
    <source>
        <dbReference type="EMBL" id="KAJ7230345.1"/>
    </source>
</evidence>